<sequence length="180" mass="21013">MKILISYYINEINITFSINEFPPLYDDYKKVAILFEEIDYDEEYDYFLICYITSNSDSSTHILLNMKFSLYSSGFVPGFLVAPETNLLFIGAGERLIIYDFENSTRIGIDKADFGFLGWRRSRDVIIMSAELELACWNINGRKLWSTFVEPPYEYEIKDNNLTLTIMGSKQEFNIYKGPE</sequence>
<reference evidence="1" key="1">
    <citation type="submission" date="2022-05" db="EMBL/GenBank/DDBJ databases">
        <title>Novel bacterial taxa in a minimal lignocellulolytic consortium and its capacity to transform plastics disclosed by genome-resolved metagenomics.</title>
        <authorList>
            <person name="Rodriguez C.A.D."/>
            <person name="Diaz-Garcia L."/>
            <person name="Herrera K."/>
            <person name="Tarazona N.A."/>
            <person name="Sproer C."/>
            <person name="Overmann J."/>
            <person name="Jimenez D.J."/>
        </authorList>
    </citation>
    <scope>NUCLEOTIDE SEQUENCE</scope>
    <source>
        <strain evidence="1">MAG5</strain>
    </source>
</reference>
<gene>
    <name evidence="1" type="ORF">NAG76_18660</name>
</gene>
<dbReference type="AlphaFoldDB" id="A0A9J6ZCC1"/>
<proteinExistence type="predicted"/>
<organism evidence="1 2">
    <name type="scientific">Candidatus Pristimantibacillus lignocellulolyticus</name>
    <dbReference type="NCBI Taxonomy" id="2994561"/>
    <lineage>
        <taxon>Bacteria</taxon>
        <taxon>Bacillati</taxon>
        <taxon>Bacillota</taxon>
        <taxon>Bacilli</taxon>
        <taxon>Bacillales</taxon>
        <taxon>Paenibacillaceae</taxon>
        <taxon>Candidatus Pristimantibacillus</taxon>
    </lineage>
</organism>
<dbReference type="KEGG" id="plig:NAG76_18660"/>
<dbReference type="EMBL" id="CP097899">
    <property type="protein sequence ID" value="URN93830.1"/>
    <property type="molecule type" value="Genomic_DNA"/>
</dbReference>
<dbReference type="Proteomes" id="UP001056756">
    <property type="component" value="Chromosome"/>
</dbReference>
<evidence type="ECO:0000313" key="2">
    <source>
        <dbReference type="Proteomes" id="UP001056756"/>
    </source>
</evidence>
<accession>A0A9J6ZCC1</accession>
<protein>
    <submittedName>
        <fullName evidence="1">Uncharacterized protein</fullName>
    </submittedName>
</protein>
<name>A0A9J6ZCC1_9BACL</name>
<evidence type="ECO:0000313" key="1">
    <source>
        <dbReference type="EMBL" id="URN93830.1"/>
    </source>
</evidence>